<name>A0A9D2IDB5_9FIRM</name>
<feature type="transmembrane region" description="Helical" evidence="1">
    <location>
        <begin position="41"/>
        <end position="63"/>
    </location>
</feature>
<accession>A0A9D2IDB5</accession>
<gene>
    <name evidence="2" type="ORF">H9727_03745</name>
</gene>
<dbReference type="Proteomes" id="UP000824132">
    <property type="component" value="Unassembled WGS sequence"/>
</dbReference>
<reference evidence="2" key="2">
    <citation type="submission" date="2021-04" db="EMBL/GenBank/DDBJ databases">
        <authorList>
            <person name="Gilroy R."/>
        </authorList>
    </citation>
    <scope>NUCLEOTIDE SEQUENCE</scope>
    <source>
        <strain evidence="2">CHK187-5294</strain>
    </source>
</reference>
<keyword evidence="1" id="KW-0472">Membrane</keyword>
<evidence type="ECO:0000313" key="2">
    <source>
        <dbReference type="EMBL" id="HIZ03378.1"/>
    </source>
</evidence>
<organism evidence="2 3">
    <name type="scientific">Candidatus Borkfalkia avistercoris</name>
    <dbReference type="NCBI Taxonomy" id="2838504"/>
    <lineage>
        <taxon>Bacteria</taxon>
        <taxon>Bacillati</taxon>
        <taxon>Bacillota</taxon>
        <taxon>Clostridia</taxon>
        <taxon>Christensenellales</taxon>
        <taxon>Christensenellaceae</taxon>
        <taxon>Candidatus Borkfalkia</taxon>
    </lineage>
</organism>
<comment type="caution">
    <text evidence="2">The sequence shown here is derived from an EMBL/GenBank/DDBJ whole genome shotgun (WGS) entry which is preliminary data.</text>
</comment>
<reference evidence="2" key="1">
    <citation type="journal article" date="2021" name="PeerJ">
        <title>Extensive microbial diversity within the chicken gut microbiome revealed by metagenomics and culture.</title>
        <authorList>
            <person name="Gilroy R."/>
            <person name="Ravi A."/>
            <person name="Getino M."/>
            <person name="Pursley I."/>
            <person name="Horton D.L."/>
            <person name="Alikhan N.F."/>
            <person name="Baker D."/>
            <person name="Gharbi K."/>
            <person name="Hall N."/>
            <person name="Watson M."/>
            <person name="Adriaenssens E.M."/>
            <person name="Foster-Nyarko E."/>
            <person name="Jarju S."/>
            <person name="Secka A."/>
            <person name="Antonio M."/>
            <person name="Oren A."/>
            <person name="Chaudhuri R.R."/>
            <person name="La Ragione R."/>
            <person name="Hildebrand F."/>
            <person name="Pallen M.J."/>
        </authorList>
    </citation>
    <scope>NUCLEOTIDE SEQUENCE</scope>
    <source>
        <strain evidence="2">CHK187-5294</strain>
    </source>
</reference>
<evidence type="ECO:0000313" key="3">
    <source>
        <dbReference type="Proteomes" id="UP000824132"/>
    </source>
</evidence>
<keyword evidence="1" id="KW-0812">Transmembrane</keyword>
<dbReference type="EMBL" id="DXCL01000023">
    <property type="protein sequence ID" value="HIZ03378.1"/>
    <property type="molecule type" value="Genomic_DNA"/>
</dbReference>
<protein>
    <submittedName>
        <fullName evidence="2">DUF3040 domain-containing protein</fullName>
    </submittedName>
</protein>
<keyword evidence="1" id="KW-1133">Transmembrane helix</keyword>
<evidence type="ECO:0000256" key="1">
    <source>
        <dbReference type="SAM" id="Phobius"/>
    </source>
</evidence>
<proteinExistence type="predicted"/>
<dbReference type="AlphaFoldDB" id="A0A9D2IDB5"/>
<sequence>MLNEKERKEIEKMRSDYSEKKPTALEQLKKKDKAVKMPAEAFAYTFGIIGALVLGVGMCLAMKVFADLFVLGVVVGVVGIAMVCANYFIYKAILKSRKKKYAQEILDMSKALLNE</sequence>
<feature type="transmembrane region" description="Helical" evidence="1">
    <location>
        <begin position="69"/>
        <end position="90"/>
    </location>
</feature>